<accession>A0A835A174</accession>
<gene>
    <name evidence="2" type="ORF">HU200_066368</name>
</gene>
<evidence type="ECO:0000313" key="3">
    <source>
        <dbReference type="Proteomes" id="UP000636709"/>
    </source>
</evidence>
<feature type="compositionally biased region" description="Basic residues" evidence="1">
    <location>
        <begin position="38"/>
        <end position="66"/>
    </location>
</feature>
<name>A0A835A174_9POAL</name>
<dbReference type="Proteomes" id="UP000636709">
    <property type="component" value="Unassembled WGS sequence"/>
</dbReference>
<keyword evidence="3" id="KW-1185">Reference proteome</keyword>
<organism evidence="2 3">
    <name type="scientific">Digitaria exilis</name>
    <dbReference type="NCBI Taxonomy" id="1010633"/>
    <lineage>
        <taxon>Eukaryota</taxon>
        <taxon>Viridiplantae</taxon>
        <taxon>Streptophyta</taxon>
        <taxon>Embryophyta</taxon>
        <taxon>Tracheophyta</taxon>
        <taxon>Spermatophyta</taxon>
        <taxon>Magnoliopsida</taxon>
        <taxon>Liliopsida</taxon>
        <taxon>Poales</taxon>
        <taxon>Poaceae</taxon>
        <taxon>PACMAD clade</taxon>
        <taxon>Panicoideae</taxon>
        <taxon>Panicodae</taxon>
        <taxon>Paniceae</taxon>
        <taxon>Anthephorinae</taxon>
        <taxon>Digitaria</taxon>
    </lineage>
</organism>
<reference evidence="2" key="1">
    <citation type="submission" date="2020-07" db="EMBL/GenBank/DDBJ databases">
        <title>Genome sequence and genetic diversity analysis of an under-domesticated orphan crop, white fonio (Digitaria exilis).</title>
        <authorList>
            <person name="Bennetzen J.L."/>
            <person name="Chen S."/>
            <person name="Ma X."/>
            <person name="Wang X."/>
            <person name="Yssel A.E.J."/>
            <person name="Chaluvadi S.R."/>
            <person name="Johnson M."/>
            <person name="Gangashetty P."/>
            <person name="Hamidou F."/>
            <person name="Sanogo M.D."/>
            <person name="Zwaenepoel A."/>
            <person name="Wallace J."/>
            <person name="Van De Peer Y."/>
            <person name="Van Deynze A."/>
        </authorList>
    </citation>
    <scope>NUCLEOTIDE SEQUENCE</scope>
    <source>
        <tissue evidence="2">Leaves</tissue>
    </source>
</reference>
<proteinExistence type="predicted"/>
<sequence length="124" mass="14338">MATASAGTTSSPPPQASSHHAPAPTRSSSRRVQLLQRRNGRHRAPLRRRQRPPRRPGLPRRFRCKPLSRSLYNHPHPRRLIPSYLRVVVMTKAYPTIEKNDLILLQQIANYMLLSFRVVYVISR</sequence>
<feature type="region of interest" description="Disordered" evidence="1">
    <location>
        <begin position="1"/>
        <end position="70"/>
    </location>
</feature>
<feature type="compositionally biased region" description="Low complexity" evidence="1">
    <location>
        <begin position="1"/>
        <end position="37"/>
    </location>
</feature>
<comment type="caution">
    <text evidence="2">The sequence shown here is derived from an EMBL/GenBank/DDBJ whole genome shotgun (WGS) entry which is preliminary data.</text>
</comment>
<dbReference type="EMBL" id="JACEFO010003067">
    <property type="protein sequence ID" value="KAF8644702.1"/>
    <property type="molecule type" value="Genomic_DNA"/>
</dbReference>
<evidence type="ECO:0000313" key="2">
    <source>
        <dbReference type="EMBL" id="KAF8644702.1"/>
    </source>
</evidence>
<protein>
    <submittedName>
        <fullName evidence="2">Uncharacterized protein</fullName>
    </submittedName>
</protein>
<evidence type="ECO:0000256" key="1">
    <source>
        <dbReference type="SAM" id="MobiDB-lite"/>
    </source>
</evidence>
<dbReference type="AlphaFoldDB" id="A0A835A174"/>